<dbReference type="PANTHER" id="PTHR37017">
    <property type="entry name" value="AB HYDROLASE-1 DOMAIN-CONTAINING PROTEIN-RELATED"/>
    <property type="match status" value="1"/>
</dbReference>
<dbReference type="RefSeq" id="WP_011617467.1">
    <property type="nucleotide sequence ID" value="NC_008314.1"/>
</dbReference>
<dbReference type="EMBL" id="AM260480">
    <property type="protein sequence ID" value="CAJ96559.1"/>
    <property type="molecule type" value="Genomic_DNA"/>
</dbReference>
<keyword evidence="4" id="KW-0378">Hydrolase</keyword>
<evidence type="ECO:0000313" key="6">
    <source>
        <dbReference type="Proteomes" id="UP000296079"/>
    </source>
</evidence>
<feature type="signal peptide" evidence="1">
    <location>
        <begin position="1"/>
        <end position="23"/>
    </location>
</feature>
<keyword evidence="5" id="KW-1185">Reference proteome</keyword>
<dbReference type="eggNOG" id="COG0596">
    <property type="taxonomic scope" value="Bacteria"/>
</dbReference>
<dbReference type="GO" id="GO:0016787">
    <property type="term" value="F:hydrolase activity"/>
    <property type="evidence" value="ECO:0007669"/>
    <property type="project" value="UniProtKB-KW"/>
</dbReference>
<feature type="domain" description="AB hydrolase-1" evidence="2">
    <location>
        <begin position="40"/>
        <end position="253"/>
    </location>
</feature>
<name>Q0K0B5_CUPNH</name>
<dbReference type="Proteomes" id="UP000008210">
    <property type="component" value="Chromosome 2"/>
</dbReference>
<dbReference type="InterPro" id="IPR000073">
    <property type="entry name" value="AB_hydrolase_1"/>
</dbReference>
<evidence type="ECO:0000259" key="2">
    <source>
        <dbReference type="Pfam" id="PF12697"/>
    </source>
</evidence>
<dbReference type="Gene3D" id="3.40.50.1820">
    <property type="entry name" value="alpha/beta hydrolase"/>
    <property type="match status" value="1"/>
</dbReference>
<protein>
    <submittedName>
        <fullName evidence="4">Alpha/beta hydrolase</fullName>
    </submittedName>
</protein>
<sequence>MKTLNTFIRTAALVATVSSLAAAASTAAAAPAADTRATTVVFVHGAFADGSAWDKVIALLQSKGLHVVSVQNPLSSLADDVAATRRALDKQAGPVVLVGHSWGGVVISEIGQHERVKALVYVAAFAPSENQSVADLAKDYPKPEGSSFIVADKDGFLTLTPEGMSKHFAQDVPAAQTRIMAATQGPVSGKSFEDKVTVAAWRTRPSWYILSEQDHMIQPALQKAMAQKISARIVTLPTSHVPQLSRPKQVADAIYAAAVYQPKPDVHPPTTRR</sequence>
<evidence type="ECO:0000256" key="1">
    <source>
        <dbReference type="SAM" id="SignalP"/>
    </source>
</evidence>
<dbReference type="InterPro" id="IPR052897">
    <property type="entry name" value="Sec-Metab_Biosynth_Hydrolase"/>
</dbReference>
<evidence type="ECO:0000313" key="4">
    <source>
        <dbReference type="EMBL" id="QCC04388.1"/>
    </source>
</evidence>
<evidence type="ECO:0000313" key="5">
    <source>
        <dbReference type="Proteomes" id="UP000008210"/>
    </source>
</evidence>
<dbReference type="HOGENOM" id="CLU_046066_2_0_4"/>
<dbReference type="AlphaFoldDB" id="Q0K0B5"/>
<dbReference type="SUPFAM" id="SSF53474">
    <property type="entry name" value="alpha/beta-Hydrolases"/>
    <property type="match status" value="1"/>
</dbReference>
<dbReference type="Proteomes" id="UP000296079">
    <property type="component" value="Chromosome 2"/>
</dbReference>
<dbReference type="OrthoDB" id="9112061at2"/>
<gene>
    <name evidence="3" type="ordered locus">H16_B1777</name>
    <name evidence="4" type="ORF">E6A55_28160</name>
</gene>
<feature type="chain" id="PRO_5004174511" evidence="1">
    <location>
        <begin position="24"/>
        <end position="273"/>
    </location>
</feature>
<reference evidence="4 6" key="2">
    <citation type="submission" date="2019-04" db="EMBL/GenBank/DDBJ databases">
        <title>Long-read de novo sequencing of Cupriavidus necator H16.</title>
        <authorList>
            <person name="Little G.T."/>
            <person name="Ehsaan M."/>
            <person name="Arenas-Lopez C."/>
            <person name="Jawed K."/>
            <person name="Winzer K."/>
            <person name="Kovacs K."/>
            <person name="Malys N."/>
            <person name="Minton N.P."/>
        </authorList>
    </citation>
    <scope>NUCLEOTIDE SEQUENCE [LARGE SCALE GENOMIC DNA]</scope>
    <source>
        <strain evidence="4 6">H16</strain>
    </source>
</reference>
<evidence type="ECO:0000313" key="3">
    <source>
        <dbReference type="EMBL" id="CAJ96559.1"/>
    </source>
</evidence>
<dbReference type="EMBL" id="CP039288">
    <property type="protein sequence ID" value="QCC04388.1"/>
    <property type="molecule type" value="Genomic_DNA"/>
</dbReference>
<reference evidence="3 5" key="1">
    <citation type="journal article" date="2006" name="Nat. Biotechnol.">
        <title>Genome sequence of the bioplastic-producing 'Knallgas' bacterium Ralstonia eutropha H16.</title>
        <authorList>
            <person name="Pohlmann A."/>
            <person name="Fricke W.F."/>
            <person name="Reinecke F."/>
            <person name="Kusian B."/>
            <person name="Liesegang H."/>
            <person name="Cramm R."/>
            <person name="Eitinger T."/>
            <person name="Ewering C."/>
            <person name="Potter M."/>
            <person name="Schwartz E."/>
            <person name="Strittmatter A."/>
            <person name="Voss I."/>
            <person name="Gottschalk G."/>
            <person name="Steinbuechel A."/>
            <person name="Friedrich B."/>
            <person name="Bowien B."/>
        </authorList>
    </citation>
    <scope>NUCLEOTIDE SEQUENCE [LARGE SCALE GENOMIC DNA]</scope>
    <source>
        <strain evidence="5">ATCC 17699 / DSM 428 / KCTC 22496 / NCIMB 10442 / H16 / Stanier 337</strain>
        <strain evidence="3">H16</strain>
    </source>
</reference>
<keyword evidence="1" id="KW-0732">Signal</keyword>
<dbReference type="Pfam" id="PF12697">
    <property type="entry name" value="Abhydrolase_6"/>
    <property type="match status" value="1"/>
</dbReference>
<dbReference type="STRING" id="381666.H16_B1777"/>
<dbReference type="KEGG" id="reh:H16_B1777"/>
<accession>Q0K0B5</accession>
<dbReference type="PANTHER" id="PTHR37017:SF11">
    <property type="entry name" value="ESTERASE_LIPASE_THIOESTERASE DOMAIN-CONTAINING PROTEIN"/>
    <property type="match status" value="1"/>
</dbReference>
<proteinExistence type="predicted"/>
<dbReference type="InterPro" id="IPR029058">
    <property type="entry name" value="AB_hydrolase_fold"/>
</dbReference>
<organism evidence="3 5">
    <name type="scientific">Cupriavidus necator (strain ATCC 17699 / DSM 428 / KCTC 22496 / NCIMB 10442 / H16 / Stanier 337)</name>
    <name type="common">Ralstonia eutropha</name>
    <dbReference type="NCBI Taxonomy" id="381666"/>
    <lineage>
        <taxon>Bacteria</taxon>
        <taxon>Pseudomonadati</taxon>
        <taxon>Pseudomonadota</taxon>
        <taxon>Betaproteobacteria</taxon>
        <taxon>Burkholderiales</taxon>
        <taxon>Burkholderiaceae</taxon>
        <taxon>Cupriavidus</taxon>
    </lineage>
</organism>
<dbReference type="ESTHER" id="cupnh-q0k0b5">
    <property type="family name" value="6_AlphaBeta_hydrolase"/>
</dbReference>